<protein>
    <recommendedName>
        <fullName evidence="3">GH26 domain-containing protein</fullName>
    </recommendedName>
</protein>
<evidence type="ECO:0008006" key="3">
    <source>
        <dbReference type="Google" id="ProtNLM"/>
    </source>
</evidence>
<organism evidence="1 2">
    <name type="scientific">Euzebyella saccharophila</name>
    <dbReference type="NCBI Taxonomy" id="679664"/>
    <lineage>
        <taxon>Bacteria</taxon>
        <taxon>Pseudomonadati</taxon>
        <taxon>Bacteroidota</taxon>
        <taxon>Flavobacteriia</taxon>
        <taxon>Flavobacteriales</taxon>
        <taxon>Flavobacteriaceae</taxon>
        <taxon>Euzebyella</taxon>
    </lineage>
</organism>
<dbReference type="Proteomes" id="UP001595814">
    <property type="component" value="Unassembled WGS sequence"/>
</dbReference>
<comment type="caution">
    <text evidence="1">The sequence shown here is derived from an EMBL/GenBank/DDBJ whole genome shotgun (WGS) entry which is preliminary data.</text>
</comment>
<proteinExistence type="predicted"/>
<accession>A0ABV8JZE0</accession>
<evidence type="ECO:0000313" key="1">
    <source>
        <dbReference type="EMBL" id="MFC4098003.1"/>
    </source>
</evidence>
<evidence type="ECO:0000313" key="2">
    <source>
        <dbReference type="Proteomes" id="UP001595814"/>
    </source>
</evidence>
<gene>
    <name evidence="1" type="ORF">ACFOUT_19110</name>
</gene>
<dbReference type="RefSeq" id="WP_192462855.1">
    <property type="nucleotide sequence ID" value="NZ_JACYFJ010000005.1"/>
</dbReference>
<dbReference type="EMBL" id="JBHSAW010000025">
    <property type="protein sequence ID" value="MFC4098003.1"/>
    <property type="molecule type" value="Genomic_DNA"/>
</dbReference>
<sequence length="279" mass="31427">MHSIVKSLVVFAVVSFGFQNALKAQEDRFNKEKDLLLGHFDCKTDVDDLHTVAAFKSLMVHPEYTSIKYHAVAGTYGEQEGLYVTPNSLFKMAFGNNWTDAHKDFEKAVVKVKKLVKKTLDNGGRVWIAEAGQSDFSAALMKAVAKEDPRLSLKDHFLIVQHSDWNEKVTNTHALEYVQNKATYHKIPDGNAVGNGTPGFRSETFTDWDHHITNSDLLKLWEHAIELGLQYNGVDGRYNNVAVAKGGVDFSDLSEVCWLLGIENIRDSKEFFNLFLTKN</sequence>
<keyword evidence="2" id="KW-1185">Reference proteome</keyword>
<reference evidence="2" key="1">
    <citation type="journal article" date="2019" name="Int. J. Syst. Evol. Microbiol.">
        <title>The Global Catalogue of Microorganisms (GCM) 10K type strain sequencing project: providing services to taxonomists for standard genome sequencing and annotation.</title>
        <authorList>
            <consortium name="The Broad Institute Genomics Platform"/>
            <consortium name="The Broad Institute Genome Sequencing Center for Infectious Disease"/>
            <person name="Wu L."/>
            <person name="Ma J."/>
        </authorList>
    </citation>
    <scope>NUCLEOTIDE SEQUENCE [LARGE SCALE GENOMIC DNA]</scope>
    <source>
        <strain evidence="2">CECT 7477</strain>
    </source>
</reference>
<name>A0ABV8JZE0_9FLAO</name>